<organism evidence="1 2">
    <name type="scientific">Lasiosphaeria hispida</name>
    <dbReference type="NCBI Taxonomy" id="260671"/>
    <lineage>
        <taxon>Eukaryota</taxon>
        <taxon>Fungi</taxon>
        <taxon>Dikarya</taxon>
        <taxon>Ascomycota</taxon>
        <taxon>Pezizomycotina</taxon>
        <taxon>Sordariomycetes</taxon>
        <taxon>Sordariomycetidae</taxon>
        <taxon>Sordariales</taxon>
        <taxon>Lasiosphaeriaceae</taxon>
        <taxon>Lasiosphaeria</taxon>
    </lineage>
</organism>
<reference evidence="1" key="2">
    <citation type="submission" date="2023-06" db="EMBL/GenBank/DDBJ databases">
        <authorList>
            <consortium name="Lawrence Berkeley National Laboratory"/>
            <person name="Haridas S."/>
            <person name="Hensen N."/>
            <person name="Bonometti L."/>
            <person name="Westerberg I."/>
            <person name="Brannstrom I.O."/>
            <person name="Guillou S."/>
            <person name="Cros-Aarteil S."/>
            <person name="Calhoun S."/>
            <person name="Kuo A."/>
            <person name="Mondo S."/>
            <person name="Pangilinan J."/>
            <person name="Riley R."/>
            <person name="Labutti K."/>
            <person name="Andreopoulos B."/>
            <person name="Lipzen A."/>
            <person name="Chen C."/>
            <person name="Yanf M."/>
            <person name="Daum C."/>
            <person name="Ng V."/>
            <person name="Clum A."/>
            <person name="Steindorff A."/>
            <person name="Ohm R."/>
            <person name="Martin F."/>
            <person name="Silar P."/>
            <person name="Natvig D."/>
            <person name="Lalanne C."/>
            <person name="Gautier V."/>
            <person name="Ament-Velasquez S.L."/>
            <person name="Kruys A."/>
            <person name="Hutchinson M.I."/>
            <person name="Powell A.J."/>
            <person name="Barry K."/>
            <person name="Miller A.N."/>
            <person name="Grigoriev I.V."/>
            <person name="Debuchy R."/>
            <person name="Gladieux P."/>
            <person name="Thoren M.H."/>
            <person name="Johannesson H."/>
        </authorList>
    </citation>
    <scope>NUCLEOTIDE SEQUENCE</scope>
    <source>
        <strain evidence="1">CBS 955.72</strain>
    </source>
</reference>
<protein>
    <submittedName>
        <fullName evidence="1">Uncharacterized protein</fullName>
    </submittedName>
</protein>
<name>A0AAJ0HXS5_9PEZI</name>
<reference evidence="1" key="1">
    <citation type="journal article" date="2023" name="Mol. Phylogenet. Evol.">
        <title>Genome-scale phylogeny and comparative genomics of the fungal order Sordariales.</title>
        <authorList>
            <person name="Hensen N."/>
            <person name="Bonometti L."/>
            <person name="Westerberg I."/>
            <person name="Brannstrom I.O."/>
            <person name="Guillou S."/>
            <person name="Cros-Aarteil S."/>
            <person name="Calhoun S."/>
            <person name="Haridas S."/>
            <person name="Kuo A."/>
            <person name="Mondo S."/>
            <person name="Pangilinan J."/>
            <person name="Riley R."/>
            <person name="LaButti K."/>
            <person name="Andreopoulos B."/>
            <person name="Lipzen A."/>
            <person name="Chen C."/>
            <person name="Yan M."/>
            <person name="Daum C."/>
            <person name="Ng V."/>
            <person name="Clum A."/>
            <person name="Steindorff A."/>
            <person name="Ohm R.A."/>
            <person name="Martin F."/>
            <person name="Silar P."/>
            <person name="Natvig D.O."/>
            <person name="Lalanne C."/>
            <person name="Gautier V."/>
            <person name="Ament-Velasquez S.L."/>
            <person name="Kruys A."/>
            <person name="Hutchinson M.I."/>
            <person name="Powell A.J."/>
            <person name="Barry K."/>
            <person name="Miller A.N."/>
            <person name="Grigoriev I.V."/>
            <person name="Debuchy R."/>
            <person name="Gladieux P."/>
            <person name="Hiltunen Thoren M."/>
            <person name="Johannesson H."/>
        </authorList>
    </citation>
    <scope>NUCLEOTIDE SEQUENCE</scope>
    <source>
        <strain evidence="1">CBS 955.72</strain>
    </source>
</reference>
<proteinExistence type="predicted"/>
<sequence length="186" mass="21312">MARPSHTHTQKPCCIDKASSAELSEAINSMFTWYKSAAVCIAYLSDLPREPFYDVGKTLRQCRWFKRGWKLQELIAPRHMLFYNGSWSSLGNESSLAPYLSRTTRINALILQYAELLKSVSVGKRMSWAADRETTRVEDIAYCLFGIFGVNMPLLYGEGEKAFVRLQQELLVALDIIRSQARIRYT</sequence>
<accession>A0AAJ0HXS5</accession>
<dbReference type="AlphaFoldDB" id="A0AAJ0HXS5"/>
<comment type="caution">
    <text evidence="1">The sequence shown here is derived from an EMBL/GenBank/DDBJ whole genome shotgun (WGS) entry which is preliminary data.</text>
</comment>
<dbReference type="PANTHER" id="PTHR10622">
    <property type="entry name" value="HET DOMAIN-CONTAINING PROTEIN"/>
    <property type="match status" value="1"/>
</dbReference>
<keyword evidence="2" id="KW-1185">Reference proteome</keyword>
<dbReference type="PANTHER" id="PTHR10622:SF12">
    <property type="entry name" value="HET DOMAIN-CONTAINING PROTEIN"/>
    <property type="match status" value="1"/>
</dbReference>
<gene>
    <name evidence="1" type="ORF">B0T25DRAFT_599039</name>
</gene>
<evidence type="ECO:0000313" key="1">
    <source>
        <dbReference type="EMBL" id="KAK3364641.1"/>
    </source>
</evidence>
<dbReference type="EMBL" id="JAUIQD010000001">
    <property type="protein sequence ID" value="KAK3364641.1"/>
    <property type="molecule type" value="Genomic_DNA"/>
</dbReference>
<dbReference type="Proteomes" id="UP001275084">
    <property type="component" value="Unassembled WGS sequence"/>
</dbReference>
<evidence type="ECO:0000313" key="2">
    <source>
        <dbReference type="Proteomes" id="UP001275084"/>
    </source>
</evidence>